<sequence length="143" mass="16072">MQSLSPEQYARLGELAQAWTQRHLKAAKASANFNPRLAADALCFQRHPGGQHDMLVGVLVTPASLALVMLPASPDMPRPDEGERCRIPLPSGEYKFIADHLDDAHWYWRRELLDDLSDIIDRPQASRLAQQLMERVMTPAESS</sequence>
<comment type="similarity">
    <text evidence="1">Belongs to the HupJ family.</text>
</comment>
<dbReference type="EMBL" id="PNRG01000004">
    <property type="protein sequence ID" value="PMR82394.1"/>
    <property type="molecule type" value="Genomic_DNA"/>
</dbReference>
<dbReference type="OrthoDB" id="6163010at2"/>
<keyword evidence="3" id="KW-1185">Reference proteome</keyword>
<evidence type="ECO:0000256" key="1">
    <source>
        <dbReference type="ARBA" id="ARBA00006532"/>
    </source>
</evidence>
<reference evidence="2 3" key="1">
    <citation type="submission" date="2018-01" db="EMBL/GenBank/DDBJ databases">
        <title>Halomonas endophytica sp. nov., isolated from storage liquid in the stems of Populus euphratica.</title>
        <authorList>
            <person name="Chen C."/>
        </authorList>
    </citation>
    <scope>NUCLEOTIDE SEQUENCE [LARGE SCALE GENOMIC DNA]</scope>
    <source>
        <strain evidence="2 3">BZ-SZ-XJ27</strain>
    </source>
</reference>
<evidence type="ECO:0008006" key="4">
    <source>
        <dbReference type="Google" id="ProtNLM"/>
    </source>
</evidence>
<dbReference type="Gene3D" id="3.30.1460.40">
    <property type="entry name" value="[NiFe]-hydrogenase assembly chaperone, HybE"/>
    <property type="match status" value="1"/>
</dbReference>
<accession>A0A2N7UPM6</accession>
<evidence type="ECO:0000313" key="3">
    <source>
        <dbReference type="Proteomes" id="UP000235547"/>
    </source>
</evidence>
<organism evidence="2 3">
    <name type="scientific">Halomonas urumqiensis</name>
    <dbReference type="NCBI Taxonomy" id="1684789"/>
    <lineage>
        <taxon>Bacteria</taxon>
        <taxon>Pseudomonadati</taxon>
        <taxon>Pseudomonadota</taxon>
        <taxon>Gammaproteobacteria</taxon>
        <taxon>Oceanospirillales</taxon>
        <taxon>Halomonadaceae</taxon>
        <taxon>Halomonas</taxon>
    </lineage>
</organism>
<comment type="caution">
    <text evidence="2">The sequence shown here is derived from an EMBL/GenBank/DDBJ whole genome shotgun (WGS) entry which is preliminary data.</text>
</comment>
<protein>
    <recommendedName>
        <fullName evidence="4">[NiFe]-hydrogenase assembly, chaperone, HybE</fullName>
    </recommendedName>
</protein>
<dbReference type="Pfam" id="PF11939">
    <property type="entry name" value="NiFe-hyd_HybE"/>
    <property type="match status" value="1"/>
</dbReference>
<proteinExistence type="inferred from homology"/>
<dbReference type="Proteomes" id="UP000235547">
    <property type="component" value="Unassembled WGS sequence"/>
</dbReference>
<dbReference type="InterPro" id="IPR038530">
    <property type="entry name" value="NiFe-hyd_HybE_sf"/>
</dbReference>
<dbReference type="RefSeq" id="WP_102586542.1">
    <property type="nucleotide sequence ID" value="NZ_BNAE01000001.1"/>
</dbReference>
<evidence type="ECO:0000313" key="2">
    <source>
        <dbReference type="EMBL" id="PMR82394.1"/>
    </source>
</evidence>
<name>A0A2N7UPM6_9GAMM</name>
<dbReference type="InterPro" id="IPR023994">
    <property type="entry name" value="NiFe-hyd_HybE"/>
</dbReference>
<gene>
    <name evidence="2" type="ORF">C1H70_01340</name>
</gene>
<dbReference type="AlphaFoldDB" id="A0A2N7UPM6"/>